<evidence type="ECO:0000313" key="1">
    <source>
        <dbReference type="EMBL" id="OWQ83533.1"/>
    </source>
</evidence>
<organism evidence="1 2">
    <name type="scientific">Roseateles aquatilis</name>
    <dbReference type="NCBI Taxonomy" id="431061"/>
    <lineage>
        <taxon>Bacteria</taxon>
        <taxon>Pseudomonadati</taxon>
        <taxon>Pseudomonadota</taxon>
        <taxon>Betaproteobacteria</taxon>
        <taxon>Burkholderiales</taxon>
        <taxon>Sphaerotilaceae</taxon>
        <taxon>Roseateles</taxon>
    </lineage>
</organism>
<dbReference type="GO" id="GO:0015628">
    <property type="term" value="P:protein secretion by the type II secretion system"/>
    <property type="evidence" value="ECO:0007669"/>
    <property type="project" value="InterPro"/>
</dbReference>
<evidence type="ECO:0000313" key="2">
    <source>
        <dbReference type="Proteomes" id="UP000197468"/>
    </source>
</evidence>
<dbReference type="RefSeq" id="WP_088388217.1">
    <property type="nucleotide sequence ID" value="NZ_NIOF01000020.1"/>
</dbReference>
<dbReference type="Pfam" id="PF04612">
    <property type="entry name" value="T2SSM"/>
    <property type="match status" value="1"/>
</dbReference>
<dbReference type="Proteomes" id="UP000197468">
    <property type="component" value="Unassembled WGS sequence"/>
</dbReference>
<reference evidence="1 2" key="1">
    <citation type="journal article" date="2008" name="Int. J. Syst. Evol. Microbiol.">
        <title>Description of Roseateles aquatilis sp. nov. and Roseateles terrae sp. nov., in the class Betaproteobacteria, and emended description of the genus Roseateles.</title>
        <authorList>
            <person name="Gomila M."/>
            <person name="Bowien B."/>
            <person name="Falsen E."/>
            <person name="Moore E.R."/>
            <person name="Lalucat J."/>
        </authorList>
    </citation>
    <scope>NUCLEOTIDE SEQUENCE [LARGE SCALE GENOMIC DNA]</scope>
    <source>
        <strain evidence="1 2">CCUG 48205</strain>
    </source>
</reference>
<evidence type="ECO:0008006" key="3">
    <source>
        <dbReference type="Google" id="ProtNLM"/>
    </source>
</evidence>
<name>A0A246ITI0_9BURK</name>
<gene>
    <name evidence="1" type="ORF">CDN99_25705</name>
</gene>
<dbReference type="OrthoDB" id="8687363at2"/>
<sequence>MNSFTTMRRDFEARWSAAAPRERLIARLTVALVGLLLLWLIALAPAWTTLRRAPGEIDRLDRELQQMRAMAQQTQALRQAVPVSAEQSITALRAATARLGPAAELTIAGTQAQLRLRGVSGAALSSWIGEARQGARARPQEVELQNGPQGYSGRMTLLLPAAAGN</sequence>
<dbReference type="GO" id="GO:0015627">
    <property type="term" value="C:type II protein secretion system complex"/>
    <property type="evidence" value="ECO:0007669"/>
    <property type="project" value="InterPro"/>
</dbReference>
<dbReference type="EMBL" id="NIOF01000020">
    <property type="protein sequence ID" value="OWQ83533.1"/>
    <property type="molecule type" value="Genomic_DNA"/>
</dbReference>
<keyword evidence="2" id="KW-1185">Reference proteome</keyword>
<accession>A0A246ITI0</accession>
<comment type="caution">
    <text evidence="1">The sequence shown here is derived from an EMBL/GenBank/DDBJ whole genome shotgun (WGS) entry which is preliminary data.</text>
</comment>
<dbReference type="InterPro" id="IPR007690">
    <property type="entry name" value="T2SS_GspM"/>
</dbReference>
<proteinExistence type="predicted"/>
<protein>
    <recommendedName>
        <fullName evidence="3">General secretion pathway protein GspM</fullName>
    </recommendedName>
</protein>
<dbReference type="AlphaFoldDB" id="A0A246ITI0"/>